<organism evidence="2 3">
    <name type="scientific">Providencia stuartii</name>
    <dbReference type="NCBI Taxonomy" id="588"/>
    <lineage>
        <taxon>Bacteria</taxon>
        <taxon>Pseudomonadati</taxon>
        <taxon>Pseudomonadota</taxon>
        <taxon>Gammaproteobacteria</taxon>
        <taxon>Enterobacterales</taxon>
        <taxon>Morganellaceae</taxon>
        <taxon>Providencia</taxon>
    </lineage>
</organism>
<protein>
    <recommendedName>
        <fullName evidence="4">Holin</fullName>
    </recommendedName>
</protein>
<feature type="transmembrane region" description="Helical" evidence="1">
    <location>
        <begin position="12"/>
        <end position="30"/>
    </location>
</feature>
<dbReference type="InterPro" id="IPR025140">
    <property type="entry name" value="Holin_2-3"/>
</dbReference>
<gene>
    <name evidence="2" type="ORF">A3Q29_00235</name>
</gene>
<dbReference type="EMBL" id="LVIE01000001">
    <property type="protein sequence ID" value="OHT25830.1"/>
    <property type="molecule type" value="Genomic_DNA"/>
</dbReference>
<keyword evidence="1" id="KW-1133">Transmembrane helix</keyword>
<evidence type="ECO:0000256" key="1">
    <source>
        <dbReference type="SAM" id="Phobius"/>
    </source>
</evidence>
<feature type="transmembrane region" description="Helical" evidence="1">
    <location>
        <begin position="95"/>
        <end position="116"/>
    </location>
</feature>
<keyword evidence="3" id="KW-1185">Reference proteome</keyword>
<reference evidence="2 3" key="1">
    <citation type="submission" date="2016-03" db="EMBL/GenBank/DDBJ databases">
        <title>Genome sequence of Providencia stuartii strain, isolated from the salivary glands of larval Lucilia sericata.</title>
        <authorList>
            <person name="Yuan Y."/>
            <person name="Zhang Y."/>
            <person name="Fu S."/>
            <person name="Crippen T.L."/>
            <person name="Visi D."/>
            <person name="Benbow M.E."/>
            <person name="Allen M."/>
            <person name="Tomberlin J.K."/>
            <person name="Sze S.-H."/>
            <person name="Tarone A.M."/>
        </authorList>
    </citation>
    <scope>NUCLEOTIDE SEQUENCE [LARGE SCALE GENOMIC DNA]</scope>
    <source>
        <strain evidence="2 3">Crippen</strain>
    </source>
</reference>
<feature type="transmembrane region" description="Helical" evidence="1">
    <location>
        <begin position="36"/>
        <end position="54"/>
    </location>
</feature>
<keyword evidence="1" id="KW-0812">Transmembrane</keyword>
<dbReference type="Pfam" id="PF13272">
    <property type="entry name" value="Holin_2-3"/>
    <property type="match status" value="1"/>
</dbReference>
<comment type="caution">
    <text evidence="2">The sequence shown here is derived from an EMBL/GenBank/DDBJ whole genome shotgun (WGS) entry which is preliminary data.</text>
</comment>
<proteinExistence type="predicted"/>
<evidence type="ECO:0000313" key="3">
    <source>
        <dbReference type="Proteomes" id="UP000179588"/>
    </source>
</evidence>
<keyword evidence="1" id="KW-0472">Membrane</keyword>
<sequence>MSLSHFFSRYRLFGWWFAAIVLLALIAVLSPQQVGVVLYKLSLVCLAVVLGYSLDRGLFPYASPGSYLCHDWKNAKPYEGEDKPEYPVVQGYQRIFAAVIIRRALIVLAVVLGMTLGL</sequence>
<accession>A0A1S1HZN6</accession>
<dbReference type="Proteomes" id="UP000179588">
    <property type="component" value="Unassembled WGS sequence"/>
</dbReference>
<dbReference type="AlphaFoldDB" id="A0A1S1HZN6"/>
<evidence type="ECO:0008006" key="4">
    <source>
        <dbReference type="Google" id="ProtNLM"/>
    </source>
</evidence>
<name>A0A1S1HZN6_PROST</name>
<evidence type="ECO:0000313" key="2">
    <source>
        <dbReference type="EMBL" id="OHT25830.1"/>
    </source>
</evidence>